<reference evidence="3" key="1">
    <citation type="submission" date="2016-10" db="EMBL/GenBank/DDBJ databases">
        <authorList>
            <person name="Varghese N."/>
            <person name="Submissions S."/>
        </authorList>
    </citation>
    <scope>NUCLEOTIDE SEQUENCE [LARGE SCALE GENOMIC DNA]</scope>
    <source>
        <strain evidence="3">CGMCC 1.10121</strain>
    </source>
</reference>
<dbReference type="RefSeq" id="WP_089825045.1">
    <property type="nucleotide sequence ID" value="NZ_FODV01000006.1"/>
</dbReference>
<evidence type="ECO:0000313" key="3">
    <source>
        <dbReference type="Proteomes" id="UP000199126"/>
    </source>
</evidence>
<keyword evidence="3" id="KW-1185">Reference proteome</keyword>
<feature type="domain" description="DUF7999" evidence="1">
    <location>
        <begin position="1"/>
        <end position="82"/>
    </location>
</feature>
<protein>
    <recommendedName>
        <fullName evidence="1">DUF7999 domain-containing protein</fullName>
    </recommendedName>
</protein>
<evidence type="ECO:0000259" key="1">
    <source>
        <dbReference type="Pfam" id="PF26006"/>
    </source>
</evidence>
<dbReference type="OrthoDB" id="340706at2157"/>
<dbReference type="InterPro" id="IPR058312">
    <property type="entry name" value="DUF7999"/>
</dbReference>
<organism evidence="2 3">
    <name type="scientific">Halogranum amylolyticum</name>
    <dbReference type="NCBI Taxonomy" id="660520"/>
    <lineage>
        <taxon>Archaea</taxon>
        <taxon>Methanobacteriati</taxon>
        <taxon>Methanobacteriota</taxon>
        <taxon>Stenosarchaea group</taxon>
        <taxon>Halobacteria</taxon>
        <taxon>Halobacteriales</taxon>
        <taxon>Haloferacaceae</taxon>
    </lineage>
</organism>
<evidence type="ECO:0000313" key="2">
    <source>
        <dbReference type="EMBL" id="SEO88628.1"/>
    </source>
</evidence>
<name>A0A1H8TDP9_9EURY</name>
<dbReference type="Pfam" id="PF26006">
    <property type="entry name" value="DUF7999"/>
    <property type="match status" value="1"/>
</dbReference>
<sequence>MAHTPASEDVETVRITREMNDHRTMTVEVVDTNSTRYLVEYASSDLERTLAALPVGATVPLELEPVGVRANVWRAVDMHAEPSDRRDKSARLVD</sequence>
<dbReference type="Proteomes" id="UP000199126">
    <property type="component" value="Unassembled WGS sequence"/>
</dbReference>
<gene>
    <name evidence="2" type="ORF">SAMN04487948_106180</name>
</gene>
<accession>A0A1H8TDP9</accession>
<proteinExistence type="predicted"/>
<dbReference type="AlphaFoldDB" id="A0A1H8TDP9"/>
<dbReference type="EMBL" id="FODV01000006">
    <property type="protein sequence ID" value="SEO88628.1"/>
    <property type="molecule type" value="Genomic_DNA"/>
</dbReference>